<dbReference type="FunFam" id="3.40.50.10090:FF:000009">
    <property type="entry name" value="Uroporphyrinogen-III synthase, chloroplastic"/>
    <property type="match status" value="1"/>
</dbReference>
<sequence length="312" mass="33741">MKTSLLSLSPTLLLPPPPPPPPPSPPSPQLLHHHRRSYLFQSFKVRAASSSPENSFSDHRVVVTRERGKNGKLITALAEHGIDSLELPLIEHKQLPDMDKLVSLLTAASSFDWIIITSPEAALVFLQAWKVAGTPIVKVAVVGTGTASIFNEATPSSKQLIDVAFTPSKATGKVLALELPKLGNEKSTVLYPASAKASHDIEEGLSKRGFYITRLNTYTTEPVQYVDQMLLQQALSASVVAVASPSAIRAWVNLLPEPDNWSGSIACIGETTASAARKLGLRNVYYPSSPSLQGWVDSILDALRVHNQFLKA</sequence>
<dbReference type="GO" id="GO:0006782">
    <property type="term" value="P:protoporphyrinogen IX biosynthetic process"/>
    <property type="evidence" value="ECO:0007669"/>
    <property type="project" value="UniProtKB-UniRule"/>
</dbReference>
<comment type="pathway">
    <text evidence="1">Porphyrin-containing compound metabolism; protoporphyrin-IX biosynthesis; coproporphyrinogen-III from 5-aminolevulinate: step 3/4.</text>
</comment>
<reference evidence="4 5" key="1">
    <citation type="submission" date="2024-04" db="EMBL/GenBank/DDBJ databases">
        <title>The reference genome of an endangered Asteraceae, Deinandra increscens subsp. villosa, native to the Central Coast of California.</title>
        <authorList>
            <person name="Guilliams M."/>
            <person name="Hasenstab-Lehman K."/>
            <person name="Meyer R."/>
            <person name="Mcevoy S."/>
        </authorList>
    </citation>
    <scope>NUCLEOTIDE SEQUENCE [LARGE SCALE GENOMIC DNA]</scope>
    <source>
        <tissue evidence="4">Leaf</tissue>
    </source>
</reference>
<dbReference type="Gene3D" id="3.40.50.10090">
    <property type="match status" value="2"/>
</dbReference>
<comment type="catalytic activity">
    <reaction evidence="1">
        <text>hydroxymethylbilane = uroporphyrinogen III + H2O</text>
        <dbReference type="Rhea" id="RHEA:18965"/>
        <dbReference type="ChEBI" id="CHEBI:15377"/>
        <dbReference type="ChEBI" id="CHEBI:57308"/>
        <dbReference type="ChEBI" id="CHEBI:57845"/>
        <dbReference type="EC" id="4.2.1.75"/>
    </reaction>
</comment>
<accession>A0AAP0D1J1</accession>
<feature type="compositionally biased region" description="Pro residues" evidence="2">
    <location>
        <begin position="13"/>
        <end position="28"/>
    </location>
</feature>
<dbReference type="GO" id="GO:0006780">
    <property type="term" value="P:uroporphyrinogen III biosynthetic process"/>
    <property type="evidence" value="ECO:0007669"/>
    <property type="project" value="UniProtKB-UniRule"/>
</dbReference>
<evidence type="ECO:0000259" key="3">
    <source>
        <dbReference type="Pfam" id="PF02602"/>
    </source>
</evidence>
<dbReference type="CDD" id="cd06578">
    <property type="entry name" value="HemD"/>
    <property type="match status" value="1"/>
</dbReference>
<dbReference type="Proteomes" id="UP001408789">
    <property type="component" value="Unassembled WGS sequence"/>
</dbReference>
<dbReference type="EMBL" id="JBCNJP010000015">
    <property type="protein sequence ID" value="KAK9066724.1"/>
    <property type="molecule type" value="Genomic_DNA"/>
</dbReference>
<dbReference type="PANTHER" id="PTHR38042">
    <property type="entry name" value="UROPORPHYRINOGEN-III SYNTHASE, CHLOROPLASTIC"/>
    <property type="match status" value="1"/>
</dbReference>
<feature type="domain" description="Tetrapyrrole biosynthesis uroporphyrinogen III synthase" evidence="3">
    <location>
        <begin position="73"/>
        <end position="296"/>
    </location>
</feature>
<name>A0AAP0D1J1_9ASTR</name>
<gene>
    <name evidence="4" type="ORF">SSX86_014047</name>
</gene>
<evidence type="ECO:0000313" key="4">
    <source>
        <dbReference type="EMBL" id="KAK9066724.1"/>
    </source>
</evidence>
<dbReference type="PANTHER" id="PTHR38042:SF5">
    <property type="entry name" value="UROPORPHYRINOGEN-III SYNTHASE"/>
    <property type="match status" value="1"/>
</dbReference>
<evidence type="ECO:0000313" key="5">
    <source>
        <dbReference type="Proteomes" id="UP001408789"/>
    </source>
</evidence>
<comment type="function">
    <text evidence="1">Catalyzes cyclization of the linear tetrapyrrole, hydroxymethylbilane, to the macrocyclic uroporphyrinogen III.</text>
</comment>
<organism evidence="4 5">
    <name type="scientific">Deinandra increscens subsp. villosa</name>
    <dbReference type="NCBI Taxonomy" id="3103831"/>
    <lineage>
        <taxon>Eukaryota</taxon>
        <taxon>Viridiplantae</taxon>
        <taxon>Streptophyta</taxon>
        <taxon>Embryophyta</taxon>
        <taxon>Tracheophyta</taxon>
        <taxon>Spermatophyta</taxon>
        <taxon>Magnoliopsida</taxon>
        <taxon>eudicotyledons</taxon>
        <taxon>Gunneridae</taxon>
        <taxon>Pentapetalae</taxon>
        <taxon>asterids</taxon>
        <taxon>campanulids</taxon>
        <taxon>Asterales</taxon>
        <taxon>Asteraceae</taxon>
        <taxon>Asteroideae</taxon>
        <taxon>Heliantheae alliance</taxon>
        <taxon>Madieae</taxon>
        <taxon>Madiinae</taxon>
        <taxon>Deinandra</taxon>
    </lineage>
</organism>
<protein>
    <recommendedName>
        <fullName evidence="1">Uroporphyrinogen-III synthase</fullName>
        <ecNumber evidence="1">4.2.1.75</ecNumber>
    </recommendedName>
</protein>
<feature type="region of interest" description="Disordered" evidence="2">
    <location>
        <begin position="1"/>
        <end position="31"/>
    </location>
</feature>
<evidence type="ECO:0000256" key="1">
    <source>
        <dbReference type="RuleBase" id="RU366031"/>
    </source>
</evidence>
<comment type="similarity">
    <text evidence="1">Belongs to the uroporphyrinogen-III synthase family.</text>
</comment>
<dbReference type="EC" id="4.2.1.75" evidence="1"/>
<dbReference type="InterPro" id="IPR003754">
    <property type="entry name" value="4pyrrol_synth_uPrphyn_synth"/>
</dbReference>
<dbReference type="InterPro" id="IPR036108">
    <property type="entry name" value="4pyrrol_syn_uPrphyn_synt_sf"/>
</dbReference>
<comment type="caution">
    <text evidence="4">The sequence shown here is derived from an EMBL/GenBank/DDBJ whole genome shotgun (WGS) entry which is preliminary data.</text>
</comment>
<evidence type="ECO:0000256" key="2">
    <source>
        <dbReference type="SAM" id="MobiDB-lite"/>
    </source>
</evidence>
<keyword evidence="5" id="KW-1185">Reference proteome</keyword>
<dbReference type="Pfam" id="PF02602">
    <property type="entry name" value="HEM4"/>
    <property type="match status" value="1"/>
</dbReference>
<dbReference type="SUPFAM" id="SSF69618">
    <property type="entry name" value="HemD-like"/>
    <property type="match status" value="1"/>
</dbReference>
<dbReference type="GO" id="GO:0004852">
    <property type="term" value="F:uroporphyrinogen-III synthase activity"/>
    <property type="evidence" value="ECO:0007669"/>
    <property type="project" value="UniProtKB-UniRule"/>
</dbReference>
<dbReference type="AlphaFoldDB" id="A0AAP0D1J1"/>
<proteinExistence type="inferred from homology"/>
<dbReference type="GO" id="GO:0009507">
    <property type="term" value="C:chloroplast"/>
    <property type="evidence" value="ECO:0007669"/>
    <property type="project" value="TreeGrafter"/>
</dbReference>
<dbReference type="InterPro" id="IPR039793">
    <property type="entry name" value="UROS/Hem4"/>
</dbReference>
<keyword evidence="1" id="KW-0456">Lyase</keyword>
<feature type="compositionally biased region" description="Low complexity" evidence="2">
    <location>
        <begin position="1"/>
        <end position="12"/>
    </location>
</feature>
<keyword evidence="1" id="KW-0627">Porphyrin biosynthesis</keyword>